<sequence length="549" mass="60803">MQHSTWNYIQMAYSMGLVIFSVIIVTALMFEKDTKIANDVHPAAALVIMWAGILWMSMVEGGQCSMVGLPPVNRDLYKESHPITHQICSLGHKGDNLDRYLMGRQFMVIFINFTINLCGAPLEDAEVLGLPSVIQSIFLGSGIAMILTVVTIGQLTAQVNASHCMLDYVNTHFMTFTLYVALAIEKTGVKHTSYLIQYFFYWLAGKPVVTNEPPRSAPQAIFFWGRCLFSVGVLFFALAVTLKALFDGNTTMWSFIPNTVAVILFFLLMSVVGLLEGMQIAFFAVAKLRKEERGEHPMAMRTCELLFRGEGKNLPGFMVGRQMTVTLCFFVIARVTTLDIEVGVDENVFGVSDPIQEFFNMGFLGAIITAILGSIAWQLVASAFPLEFLSNPMVYIFLNLALALEATGVVSGAWFLGIIHKNVAGFQEDEVYIGTPEERAAMDKADLASEKGDSVAEAHMGTNMLNLPPGSKGIPAEWRSQKFNYSKSYSEQRADILSNIKDLREQIGMAGSKEEREAFEGALAMETQALLKVNKEQQEAEDLVLVEEE</sequence>
<evidence type="ECO:0000256" key="6">
    <source>
        <dbReference type="SAM" id="Phobius"/>
    </source>
</evidence>
<keyword evidence="5 6" id="KW-0472">Membrane</keyword>
<evidence type="ECO:0000256" key="5">
    <source>
        <dbReference type="ARBA" id="ARBA00023136"/>
    </source>
</evidence>
<feature type="transmembrane region" description="Helical" evidence="6">
    <location>
        <begin position="134"/>
        <end position="153"/>
    </location>
</feature>
<reference evidence="7" key="1">
    <citation type="journal article" date="2006" name="J. Phycol.">
        <title>Comparative sequence analysis of diatom silicon transporters: Toward a mechanistic model of silicon transport.</title>
        <authorList>
            <person name="Thamatrakoln K."/>
            <person name="Alverson A.J."/>
            <person name="Hildebrand M."/>
        </authorList>
    </citation>
    <scope>NUCLEOTIDE SEQUENCE</scope>
    <source>
        <strain evidence="7">CCMP2426</strain>
    </source>
</reference>
<dbReference type="PRINTS" id="PR00758">
    <property type="entry name" value="ARSENICPUMP"/>
</dbReference>
<dbReference type="InterPro" id="IPR000802">
    <property type="entry name" value="Arsenical_pump_ArsB"/>
</dbReference>
<dbReference type="TCDB" id="2.A.32.1.2">
    <property type="family name" value="the silicon transporter (sit) family"/>
</dbReference>
<feature type="transmembrane region" description="Helical" evidence="6">
    <location>
        <begin position="221"/>
        <end position="242"/>
    </location>
</feature>
<feature type="transmembrane region" description="Helical" evidence="6">
    <location>
        <begin position="12"/>
        <end position="30"/>
    </location>
</feature>
<evidence type="ECO:0000256" key="3">
    <source>
        <dbReference type="ARBA" id="ARBA00022692"/>
    </source>
</evidence>
<evidence type="ECO:0000256" key="2">
    <source>
        <dbReference type="ARBA" id="ARBA00022475"/>
    </source>
</evidence>
<dbReference type="AlphaFoldDB" id="Q0QVN6"/>
<dbReference type="InterPro" id="IPR004693">
    <property type="entry name" value="Silicon_transpt"/>
</dbReference>
<proteinExistence type="predicted"/>
<feature type="transmembrane region" description="Helical" evidence="6">
    <location>
        <begin position="106"/>
        <end position="122"/>
    </location>
</feature>
<evidence type="ECO:0000313" key="7">
    <source>
        <dbReference type="EMBL" id="ABB81817.1"/>
    </source>
</evidence>
<comment type="subcellular location">
    <subcellularLocation>
        <location evidence="1">Cell membrane</location>
        <topology evidence="1">Multi-pass membrane protein</topology>
    </subcellularLocation>
</comment>
<dbReference type="Pfam" id="PF03842">
    <property type="entry name" value="Silic_transp"/>
    <property type="match status" value="1"/>
</dbReference>
<gene>
    <name evidence="7" type="primary">SIT1</name>
</gene>
<accession>Q0QVN6</accession>
<dbReference type="GO" id="GO:0005886">
    <property type="term" value="C:plasma membrane"/>
    <property type="evidence" value="ECO:0007669"/>
    <property type="project" value="UniProtKB-SubCell"/>
</dbReference>
<feature type="transmembrane region" description="Helical" evidence="6">
    <location>
        <begin position="358"/>
        <end position="380"/>
    </location>
</feature>
<dbReference type="GO" id="GO:0015708">
    <property type="term" value="P:silicic acid import across plasma membrane"/>
    <property type="evidence" value="ECO:0007669"/>
    <property type="project" value="InterPro"/>
</dbReference>
<feature type="transmembrane region" description="Helical" evidence="6">
    <location>
        <begin position="262"/>
        <end position="286"/>
    </location>
</feature>
<feature type="transmembrane region" description="Helical" evidence="6">
    <location>
        <begin position="392"/>
        <end position="416"/>
    </location>
</feature>
<name>Q0QVN6_NITAL</name>
<keyword evidence="2" id="KW-1003">Cell membrane</keyword>
<dbReference type="GO" id="GO:0015105">
    <property type="term" value="F:arsenite transmembrane transporter activity"/>
    <property type="evidence" value="ECO:0007669"/>
    <property type="project" value="InterPro"/>
</dbReference>
<evidence type="ECO:0000256" key="4">
    <source>
        <dbReference type="ARBA" id="ARBA00022989"/>
    </source>
</evidence>
<feature type="transmembrane region" description="Helical" evidence="6">
    <location>
        <begin position="42"/>
        <end position="59"/>
    </location>
</feature>
<protein>
    <submittedName>
        <fullName evidence="7">Silicon transporter</fullName>
    </submittedName>
</protein>
<organism evidence="7">
    <name type="scientific">Nitzschia alba</name>
    <name type="common">Marine diatom</name>
    <dbReference type="NCBI Taxonomy" id="2858"/>
    <lineage>
        <taxon>Eukaryota</taxon>
        <taxon>Sar</taxon>
        <taxon>Stramenopiles</taxon>
        <taxon>Ochrophyta</taxon>
        <taxon>Bacillariophyta</taxon>
        <taxon>Bacillariophyceae</taxon>
        <taxon>Bacillariophycidae</taxon>
        <taxon>Bacillariales</taxon>
        <taxon>Bacillariaceae</taxon>
        <taxon>Nitzschia</taxon>
    </lineage>
</organism>
<dbReference type="EMBL" id="DQ256058">
    <property type="protein sequence ID" value="ABB81817.1"/>
    <property type="molecule type" value="Genomic_DNA"/>
</dbReference>
<keyword evidence="3 6" id="KW-0812">Transmembrane</keyword>
<keyword evidence="4 6" id="KW-1133">Transmembrane helix</keyword>
<evidence type="ECO:0000256" key="1">
    <source>
        <dbReference type="ARBA" id="ARBA00004651"/>
    </source>
</evidence>